<name>W9GE59_9MICO</name>
<evidence type="ECO:0000313" key="3">
    <source>
        <dbReference type="Proteomes" id="UP000019489"/>
    </source>
</evidence>
<feature type="signal peptide" evidence="1">
    <location>
        <begin position="1"/>
        <end position="20"/>
    </location>
</feature>
<evidence type="ECO:0008006" key="4">
    <source>
        <dbReference type="Google" id="ProtNLM"/>
    </source>
</evidence>
<dbReference type="AlphaFoldDB" id="W9GE59"/>
<evidence type="ECO:0000256" key="1">
    <source>
        <dbReference type="SAM" id="SignalP"/>
    </source>
</evidence>
<evidence type="ECO:0000313" key="2">
    <source>
        <dbReference type="EMBL" id="EWT03108.1"/>
    </source>
</evidence>
<organism evidence="2 3">
    <name type="scientific">Intrasporangium oryzae NRRL B-24470</name>
    <dbReference type="NCBI Taxonomy" id="1386089"/>
    <lineage>
        <taxon>Bacteria</taxon>
        <taxon>Bacillati</taxon>
        <taxon>Actinomycetota</taxon>
        <taxon>Actinomycetes</taxon>
        <taxon>Micrococcales</taxon>
        <taxon>Intrasporangiaceae</taxon>
        <taxon>Intrasporangium</taxon>
    </lineage>
</organism>
<gene>
    <name evidence="2" type="ORF">N865_04075</name>
</gene>
<proteinExistence type="predicted"/>
<reference evidence="2 3" key="1">
    <citation type="submission" date="2013-08" db="EMBL/GenBank/DDBJ databases">
        <title>Intrasporangium oryzae NRRL B-24470.</title>
        <authorList>
            <person name="Liu H."/>
            <person name="Wang G."/>
        </authorList>
    </citation>
    <scope>NUCLEOTIDE SEQUENCE [LARGE SCALE GENOMIC DNA]</scope>
    <source>
        <strain evidence="2 3">NRRL B-24470</strain>
    </source>
</reference>
<comment type="caution">
    <text evidence="2">The sequence shown here is derived from an EMBL/GenBank/DDBJ whole genome shotgun (WGS) entry which is preliminary data.</text>
</comment>
<keyword evidence="1" id="KW-0732">Signal</keyword>
<feature type="chain" id="PRO_5039222471" description="Ig-like domain-containing protein" evidence="1">
    <location>
        <begin position="21"/>
        <end position="359"/>
    </location>
</feature>
<accession>W9GE59</accession>
<dbReference type="EMBL" id="AWSA01000005">
    <property type="protein sequence ID" value="EWT03108.1"/>
    <property type="molecule type" value="Genomic_DNA"/>
</dbReference>
<protein>
    <recommendedName>
        <fullName evidence="4">Ig-like domain-containing protein</fullName>
    </recommendedName>
</protein>
<dbReference type="Proteomes" id="UP000019489">
    <property type="component" value="Unassembled WGS sequence"/>
</dbReference>
<keyword evidence="3" id="KW-1185">Reference proteome</keyword>
<sequence length="359" mass="37715">MGFVAAAAAVPLALMSPASAGAVTTTTGAWGFYPSQTYSDSTSTASGGVVYKTAVRAPINADNTSTFSAKRGVIPVQFDLLSATGTTVTTTRNYDPPVWESIWSNNVAGDASTNKDDYSTAVFTPTSSLTFNDITNLSATYSFTQGDCYGGSLRWTINVTHFDPVLQKNVSQNVYVYYGDPGGVQSCTGAASGSGQNLITTGATNRFEIAGSGAPVYTTKDAVTPVVGTDHVNWVGLALDSGWSSDQKADVSDVTVNDNLYVRKTSEVISTVTTPGEFAKTCDLPAATLQWAKDDGTAAAVVNEALSIQPKDTNGVFRQVDCKYIYNLDVSTLPGTGTYRVYANIAGVNVSDPAQFDLK</sequence>